<gene>
    <name evidence="2" type="ORF">M136_0739</name>
</gene>
<reference evidence="2 3" key="1">
    <citation type="submission" date="2014-02" db="EMBL/GenBank/DDBJ databases">
        <authorList>
            <person name="Sears C."/>
            <person name="Carroll K."/>
            <person name="Sack B.R."/>
            <person name="Qadri F."/>
            <person name="Myers L.L."/>
            <person name="Chung G.-T."/>
            <person name="Escheverria P."/>
            <person name="Fraser C.M."/>
            <person name="Sadzewicz L."/>
            <person name="Shefchek K.A."/>
            <person name="Tallon L."/>
            <person name="Das S.P."/>
            <person name="Daugherty S."/>
            <person name="Mongodin E.F."/>
        </authorList>
    </citation>
    <scope>NUCLEOTIDE SEQUENCE [LARGE SCALE GENOMIC DNA]</scope>
    <source>
        <strain evidence="2 3">S36L11</strain>
    </source>
</reference>
<dbReference type="PROSITE" id="PS51257">
    <property type="entry name" value="PROKAR_LIPOPROTEIN"/>
    <property type="match status" value="1"/>
</dbReference>
<comment type="similarity">
    <text evidence="1">Belongs to the transferase hexapeptide repeat family.</text>
</comment>
<dbReference type="GO" id="GO:0016740">
    <property type="term" value="F:transferase activity"/>
    <property type="evidence" value="ECO:0007669"/>
    <property type="project" value="UniProtKB-KW"/>
</dbReference>
<dbReference type="SUPFAM" id="SSF51161">
    <property type="entry name" value="Trimeric LpxA-like enzymes"/>
    <property type="match status" value="1"/>
</dbReference>
<proteinExistence type="inferred from homology"/>
<dbReference type="InterPro" id="IPR050179">
    <property type="entry name" value="Trans_hexapeptide_repeat"/>
</dbReference>
<evidence type="ECO:0000256" key="1">
    <source>
        <dbReference type="ARBA" id="ARBA00007274"/>
    </source>
</evidence>
<dbReference type="Proteomes" id="UP000022082">
    <property type="component" value="Unassembled WGS sequence"/>
</dbReference>
<comment type="caution">
    <text evidence="2">The sequence shown here is derived from an EMBL/GenBank/DDBJ whole genome shotgun (WGS) entry which is preliminary data.</text>
</comment>
<organism evidence="2 3">
    <name type="scientific">Bacteroides fragilis str. S36L11</name>
    <dbReference type="NCBI Taxonomy" id="1339327"/>
    <lineage>
        <taxon>Bacteria</taxon>
        <taxon>Pseudomonadati</taxon>
        <taxon>Bacteroidota</taxon>
        <taxon>Bacteroidia</taxon>
        <taxon>Bacteroidales</taxon>
        <taxon>Bacteroidaceae</taxon>
        <taxon>Bacteroides</taxon>
    </lineage>
</organism>
<sequence length="97" mass="10422">MRCYLDDMCYDLIEIGDDVIISYGVFFACHGRKQGHNKLVIRDGAYIGMNSSVIARSDDGIVIGRNAVVGACSLVNKSVADNSVVVGVPAKEISKVQ</sequence>
<evidence type="ECO:0000313" key="2">
    <source>
        <dbReference type="EMBL" id="EXZ29957.1"/>
    </source>
</evidence>
<dbReference type="EMBL" id="JGDJ01000147">
    <property type="protein sequence ID" value="EXZ29957.1"/>
    <property type="molecule type" value="Genomic_DNA"/>
</dbReference>
<dbReference type="InterPro" id="IPR011004">
    <property type="entry name" value="Trimer_LpxA-like_sf"/>
</dbReference>
<dbReference type="AlphaFoldDB" id="A0A015YDB1"/>
<name>A0A015YDB1_BACFG</name>
<dbReference type="Gene3D" id="2.160.10.10">
    <property type="entry name" value="Hexapeptide repeat proteins"/>
    <property type="match status" value="1"/>
</dbReference>
<dbReference type="PANTHER" id="PTHR43300">
    <property type="entry name" value="ACETYLTRANSFERASE"/>
    <property type="match status" value="1"/>
</dbReference>
<evidence type="ECO:0000313" key="3">
    <source>
        <dbReference type="Proteomes" id="UP000022082"/>
    </source>
</evidence>
<dbReference type="PATRIC" id="fig|1339327.3.peg.1403"/>
<keyword evidence="2" id="KW-0808">Transferase</keyword>
<protein>
    <submittedName>
        <fullName evidence="2">Bacterial transferase hexapeptide family protein</fullName>
    </submittedName>
</protein>
<accession>A0A015YDB1</accession>